<organism evidence="2 3">
    <name type="scientific">Ottowia oryzae</name>
    <dbReference type="NCBI Taxonomy" id="2109914"/>
    <lineage>
        <taxon>Bacteria</taxon>
        <taxon>Pseudomonadati</taxon>
        <taxon>Pseudomonadota</taxon>
        <taxon>Betaproteobacteria</taxon>
        <taxon>Burkholderiales</taxon>
        <taxon>Comamonadaceae</taxon>
        <taxon>Ottowia</taxon>
    </lineage>
</organism>
<feature type="region of interest" description="Disordered" evidence="1">
    <location>
        <begin position="1"/>
        <end position="42"/>
    </location>
</feature>
<reference evidence="2 3" key="1">
    <citation type="submission" date="2018-03" db="EMBL/GenBank/DDBJ databases">
        <title>Genome sequencing of Ottowia sp.</title>
        <authorList>
            <person name="Kim S.-J."/>
            <person name="Heo J."/>
            <person name="Kwon S.-W."/>
        </authorList>
    </citation>
    <scope>NUCLEOTIDE SEQUENCE [LARGE SCALE GENOMIC DNA]</scope>
    <source>
        <strain evidence="2 3">KADR8-3</strain>
    </source>
</reference>
<evidence type="ECO:0000256" key="1">
    <source>
        <dbReference type="SAM" id="MobiDB-lite"/>
    </source>
</evidence>
<dbReference type="KEGG" id="otk:C6570_10775"/>
<dbReference type="RefSeq" id="WP_106703206.1">
    <property type="nucleotide sequence ID" value="NZ_CP027666.1"/>
</dbReference>
<feature type="compositionally biased region" description="Basic and acidic residues" evidence="1">
    <location>
        <begin position="887"/>
        <end position="898"/>
    </location>
</feature>
<feature type="compositionally biased region" description="Basic and acidic residues" evidence="1">
    <location>
        <begin position="1"/>
        <end position="12"/>
    </location>
</feature>
<feature type="compositionally biased region" description="Low complexity" evidence="1">
    <location>
        <begin position="821"/>
        <end position="885"/>
    </location>
</feature>
<dbReference type="OrthoDB" id="5523335at2"/>
<proteinExistence type="predicted"/>
<accession>A0A2S0MFJ1</accession>
<evidence type="ECO:0000313" key="2">
    <source>
        <dbReference type="EMBL" id="AVO34654.1"/>
    </source>
</evidence>
<dbReference type="AlphaFoldDB" id="A0A2S0MFJ1"/>
<sequence length="1112" mass="116356">MFPFSREPKDPQPEAAAPAPKQAEAHPLDGLTGGVFSAATSGERAQRVRDWLASDPTPEQMQEVYKELSTKDKGAAKALREKLEELRRAKGQEAVAAEWEAKGQALLQAARLNIADSLAWQRDAAKAGAPLSREPLAGLRAQLVDRIKKVEDLQQRVMVQREAAVMLSQRIELLSTKPLADAQAQQTGLASDVEQWRSHARLLLADPQWLSVDVRYPPQLDAAQTQLLAVRDAFVAALDQAAAAAQDKSAPLPSVPVWADELRAARGEPPAAAAVAEEAGAKAAPKPRVDPEQRNAAQKAVEAGVKLLEQAVAAGHTKNMHSATAALRQSLKAHGRLIDDALEARVHATLVSAGELEGWQRWSADKVREQLVAQAEALLSKRKIRGADGASVAANAQANEATTATAEAGAMQAAAVQDVQAPEAPADKVADAAEAAAAPVAAEAALAEPSPNAQANEATTATEEAGALEAAAAQSAATENAAAAADAASAAAESGAESAAAESATSANAQANEATTATEQAGAAEDAAAADRSQRPARPSPADTLEPGYELVPAMGGRKLQDTIRKLRDEWKAADQGGAPNHALWKRFDRAINAAHKHVDEWLGKVRAEAAEHKAQRQALIDEVKAFGAAHAGAGEGADWKAFNRQIHQFSDRWRNAGHLSEKAFAELQGKWKEAIHAAAAPLETAQKHSTARRQGLIAEAEALGAAAQLRIDAVRALQQRWQAEAQAVPLERKHEQRLWDAFRKPLDDAFNRKGAEREKQQAAMSEHDRAVLNAAKALEEANASGDANRIRTAMAALEAATRAQPAPAAAEAPKSEEKTAPAPADGAPAATENAAPADVPASAEPPADASAEASATGGEAADGAAAPAPAAPSAPAKPAKPVVAMRGDDRPGAKRPEAAPAGRGGKFGDRRDGRPGPGGRDARGGPGAGGRGGDRFGDRRDGGRDGGRFGDRGPREDRGPRLGDAAFRAQRDAVEHAQAQLRKLAAQAHGETVTQLIGAWAARQPEQLPSAQELGKGVSGSTRTAWAQAVQAAPQGSASEALLRLEMAADVPTPADQLDARRALQLKLLTRRNDPSPAETWANDAGAVLGTAHDETTARRLQNALKVLMRR</sequence>
<feature type="region of interest" description="Disordered" evidence="1">
    <location>
        <begin position="800"/>
        <end position="963"/>
    </location>
</feature>
<feature type="compositionally biased region" description="Basic and acidic residues" evidence="1">
    <location>
        <begin position="933"/>
        <end position="962"/>
    </location>
</feature>
<dbReference type="InterPro" id="IPR007139">
    <property type="entry name" value="DUF349"/>
</dbReference>
<name>A0A2S0MFJ1_9BURK</name>
<dbReference type="Proteomes" id="UP000239709">
    <property type="component" value="Chromosome"/>
</dbReference>
<protein>
    <submittedName>
        <fullName evidence="2">DUF349 domain-containing protein</fullName>
    </submittedName>
</protein>
<keyword evidence="3" id="KW-1185">Reference proteome</keyword>
<feature type="region of interest" description="Disordered" evidence="1">
    <location>
        <begin position="499"/>
        <end position="556"/>
    </location>
</feature>
<feature type="compositionally biased region" description="Gly residues" evidence="1">
    <location>
        <begin position="916"/>
        <end position="932"/>
    </location>
</feature>
<feature type="compositionally biased region" description="Low complexity" evidence="1">
    <location>
        <begin position="800"/>
        <end position="813"/>
    </location>
</feature>
<dbReference type="EMBL" id="CP027666">
    <property type="protein sequence ID" value="AVO34654.1"/>
    <property type="molecule type" value="Genomic_DNA"/>
</dbReference>
<feature type="compositionally biased region" description="Low complexity" evidence="1">
    <location>
        <begin position="499"/>
        <end position="531"/>
    </location>
</feature>
<dbReference type="Pfam" id="PF03993">
    <property type="entry name" value="DUF349"/>
    <property type="match status" value="1"/>
</dbReference>
<gene>
    <name evidence="2" type="ORF">C6570_10775</name>
</gene>
<feature type="region of interest" description="Disordered" evidence="1">
    <location>
        <begin position="441"/>
        <end position="473"/>
    </location>
</feature>
<feature type="compositionally biased region" description="Low complexity" evidence="1">
    <location>
        <begin position="13"/>
        <end position="22"/>
    </location>
</feature>
<evidence type="ECO:0000313" key="3">
    <source>
        <dbReference type="Proteomes" id="UP000239709"/>
    </source>
</evidence>